<feature type="compositionally biased region" description="Basic and acidic residues" evidence="1">
    <location>
        <begin position="279"/>
        <end position="295"/>
    </location>
</feature>
<dbReference type="Proteomes" id="UP001151699">
    <property type="component" value="Chromosome A"/>
</dbReference>
<gene>
    <name evidence="2" type="ORF">Bhyg_02593</name>
</gene>
<evidence type="ECO:0000256" key="1">
    <source>
        <dbReference type="SAM" id="MobiDB-lite"/>
    </source>
</evidence>
<keyword evidence="3" id="KW-1185">Reference proteome</keyword>
<dbReference type="AlphaFoldDB" id="A0A9Q0ND73"/>
<reference evidence="2" key="1">
    <citation type="submission" date="2022-07" db="EMBL/GenBank/DDBJ databases">
        <authorList>
            <person name="Trinca V."/>
            <person name="Uliana J.V.C."/>
            <person name="Torres T.T."/>
            <person name="Ward R.J."/>
            <person name="Monesi N."/>
        </authorList>
    </citation>
    <scope>NUCLEOTIDE SEQUENCE</scope>
    <source>
        <strain evidence="2">HSMRA1968</strain>
        <tissue evidence="2">Whole embryos</tissue>
    </source>
</reference>
<feature type="region of interest" description="Disordered" evidence="1">
    <location>
        <begin position="646"/>
        <end position="666"/>
    </location>
</feature>
<feature type="compositionally biased region" description="Polar residues" evidence="1">
    <location>
        <begin position="140"/>
        <end position="156"/>
    </location>
</feature>
<feature type="compositionally biased region" description="Polar residues" evidence="1">
    <location>
        <begin position="434"/>
        <end position="458"/>
    </location>
</feature>
<name>A0A9Q0ND73_9DIPT</name>
<dbReference type="EMBL" id="WJQU01000001">
    <property type="protein sequence ID" value="KAJ6647371.1"/>
    <property type="molecule type" value="Genomic_DNA"/>
</dbReference>
<sequence>MYFDLTELYPNVPYDGALENEYLDQYLLEDGLEYLSLDFFPILDYYDYDLALVEKKKSKKSSLKKSKKSNKIYLKKKSKKNGHTPVAATPSPQITKILYYTPFTLIQQRDEEINSFRHGQMDFTENHEKKAYGYKEDSEQNNSGRTSNSYNQVSQSEDATNINYDINLKRKSTFVTRAKGQEKFSVEKNQNPIIWTKLTASTTTPHSLIAVSPDPDKEIIHKTLKQQEIVKKISHNQEGERNTTSENSPADVKVTETDGVIVEANVKISPATFFSKTDETPRSEIAEEHTFRPEAEASTYPPFSTTPDDGAFQIFRETLPEVEEAVTKVPISIAKEQQINLKKAEKTDYSSVATTLLPPTMKALHKGYNWNELLGILKEWYKDQQKGLEKSYGVTSVSTTLQPPITNIVYNWPFSTVQKPNEDNDSLQQRFQTQNSKENNTEAYNQSFDSKPTNINDETNFERKPSVTNDVQNERNFSYGGNQSRLISTISSTTLHSLTTVLPDPDKESIQESLERQEIYNKISKNHESEENTASLRIPADVTIIKTDDVIVEFDVTKSPNRFFNGIDGTPRSKSAEEHAFLTELSIASTDSSSTTPDNEALQNFPNTLPERDENVISITPSPEIVENISVSVTEESTFISDNITENTEDTQSVDEPHPTGAEPYSTIQVNPEATINGTINFDELKPKNVNTVDRNPDFLLSANHMTNESEAFEYTIDARHSPLNQTEDDLESKSLTEKLVASIKVNKNFERSDIPIEDYDEDFVYYDIV</sequence>
<proteinExistence type="predicted"/>
<evidence type="ECO:0000313" key="2">
    <source>
        <dbReference type="EMBL" id="KAJ6647371.1"/>
    </source>
</evidence>
<feature type="region of interest" description="Disordered" evidence="1">
    <location>
        <begin position="134"/>
        <end position="156"/>
    </location>
</feature>
<protein>
    <submittedName>
        <fullName evidence="2">Uncharacterized protein</fullName>
    </submittedName>
</protein>
<feature type="region of interest" description="Disordered" evidence="1">
    <location>
        <begin position="434"/>
        <end position="461"/>
    </location>
</feature>
<comment type="caution">
    <text evidence="2">The sequence shown here is derived from an EMBL/GenBank/DDBJ whole genome shotgun (WGS) entry which is preliminary data.</text>
</comment>
<organism evidence="2 3">
    <name type="scientific">Pseudolycoriella hygida</name>
    <dbReference type="NCBI Taxonomy" id="35572"/>
    <lineage>
        <taxon>Eukaryota</taxon>
        <taxon>Metazoa</taxon>
        <taxon>Ecdysozoa</taxon>
        <taxon>Arthropoda</taxon>
        <taxon>Hexapoda</taxon>
        <taxon>Insecta</taxon>
        <taxon>Pterygota</taxon>
        <taxon>Neoptera</taxon>
        <taxon>Endopterygota</taxon>
        <taxon>Diptera</taxon>
        <taxon>Nematocera</taxon>
        <taxon>Sciaroidea</taxon>
        <taxon>Sciaridae</taxon>
        <taxon>Pseudolycoriella</taxon>
    </lineage>
</organism>
<feature type="region of interest" description="Disordered" evidence="1">
    <location>
        <begin position="279"/>
        <end position="307"/>
    </location>
</feature>
<evidence type="ECO:0000313" key="3">
    <source>
        <dbReference type="Proteomes" id="UP001151699"/>
    </source>
</evidence>
<accession>A0A9Q0ND73</accession>